<protein>
    <recommendedName>
        <fullName evidence="1">LD-carboxypeptidase C-terminal domain-containing protein</fullName>
    </recommendedName>
</protein>
<keyword evidence="3" id="KW-1185">Reference proteome</keyword>
<dbReference type="GeneID" id="78249105"/>
<evidence type="ECO:0000259" key="1">
    <source>
        <dbReference type="Pfam" id="PF17676"/>
    </source>
</evidence>
<evidence type="ECO:0000313" key="3">
    <source>
        <dbReference type="Proteomes" id="UP000016943"/>
    </source>
</evidence>
<dbReference type="PATRIC" id="fig|1348662.3.peg.220"/>
<reference evidence="2 3" key="1">
    <citation type="journal article" date="2013" name="Genome Announc.">
        <title>Whole-Genome Sequence of the Clinical Strain Corynebacterium argentoratense DSM 44202, Isolated from a Human Throat Specimen.</title>
        <authorList>
            <person name="Bomholt C."/>
            <person name="Glaub A."/>
            <person name="Gravermann K."/>
            <person name="Albersmeier A."/>
            <person name="Brinkrolf K."/>
            <person name="Ruckert C."/>
            <person name="Tauch A."/>
        </authorList>
    </citation>
    <scope>NUCLEOTIDE SEQUENCE [LARGE SCALE GENOMIC DNA]</scope>
    <source>
        <strain evidence="2">DSM 44202</strain>
    </source>
</reference>
<dbReference type="InterPro" id="IPR003507">
    <property type="entry name" value="S66_fam"/>
</dbReference>
<proteinExistence type="predicted"/>
<name>U3GWR9_9CORY</name>
<dbReference type="EMBL" id="CP006365">
    <property type="protein sequence ID" value="AGU14421.1"/>
    <property type="molecule type" value="Genomic_DNA"/>
</dbReference>
<gene>
    <name evidence="2" type="ORF">CARG_01150</name>
</gene>
<dbReference type="PANTHER" id="PTHR30237">
    <property type="entry name" value="MURAMOYLTETRAPEPTIDE CARBOXYPEPTIDASE"/>
    <property type="match status" value="1"/>
</dbReference>
<dbReference type="AlphaFoldDB" id="U3GWR9"/>
<dbReference type="Proteomes" id="UP000016943">
    <property type="component" value="Chromosome"/>
</dbReference>
<dbReference type="KEGG" id="caz:CARG_01150"/>
<organism evidence="2 3">
    <name type="scientific">Corynebacterium argentoratense DSM 44202</name>
    <dbReference type="NCBI Taxonomy" id="1348662"/>
    <lineage>
        <taxon>Bacteria</taxon>
        <taxon>Bacillati</taxon>
        <taxon>Actinomycetota</taxon>
        <taxon>Actinomycetes</taxon>
        <taxon>Mycobacteriales</taxon>
        <taxon>Corynebacteriaceae</taxon>
        <taxon>Corynebacterium</taxon>
    </lineage>
</organism>
<dbReference type="eggNOG" id="COG1619">
    <property type="taxonomic scope" value="Bacteria"/>
</dbReference>
<dbReference type="Gene3D" id="3.50.30.60">
    <property type="entry name" value="LD-carboxypeptidase A C-terminal domain-like"/>
    <property type="match status" value="1"/>
</dbReference>
<sequence length="160" mass="17942">MTGGRFRCLKQRRQVVTGRTWGGCFEVLDQIAMAGRLPELESLRGHIILLEAAESLTPPDQIMRRVRALGEWGIYDVASAVVVASPPVSSLEVVPSEPQQDADWQAQCDVIFEQLEYYNPALPAVFGVPFGHTRPQWVLPYGGQLTVDSEKRKIWADYSR</sequence>
<dbReference type="RefSeq" id="WP_020975545.1">
    <property type="nucleotide sequence ID" value="NC_022198.1"/>
</dbReference>
<accession>U3GWR9</accession>
<dbReference type="HOGENOM" id="CLU_1667375_0_0_11"/>
<dbReference type="Pfam" id="PF17676">
    <property type="entry name" value="Peptidase_S66C"/>
    <property type="match status" value="1"/>
</dbReference>
<dbReference type="SUPFAM" id="SSF141986">
    <property type="entry name" value="LD-carboxypeptidase A C-terminal domain-like"/>
    <property type="match status" value="1"/>
</dbReference>
<dbReference type="InterPro" id="IPR040921">
    <property type="entry name" value="Peptidase_S66C"/>
</dbReference>
<evidence type="ECO:0000313" key="2">
    <source>
        <dbReference type="EMBL" id="AGU14421.1"/>
    </source>
</evidence>
<feature type="domain" description="LD-carboxypeptidase C-terminal" evidence="1">
    <location>
        <begin position="17"/>
        <end position="147"/>
    </location>
</feature>
<dbReference type="InterPro" id="IPR027461">
    <property type="entry name" value="Carboxypeptidase_A_C_sf"/>
</dbReference>